<accession>A0A445CDI3</accession>
<comment type="caution">
    <text evidence="3">The sequence shown here is derived from an EMBL/GenBank/DDBJ whole genome shotgun (WGS) entry which is preliminary data.</text>
</comment>
<feature type="transmembrane region" description="Helical" evidence="1">
    <location>
        <begin position="119"/>
        <end position="139"/>
    </location>
</feature>
<dbReference type="STRING" id="3818.A0A445CDI3"/>
<evidence type="ECO:0000313" key="4">
    <source>
        <dbReference type="Proteomes" id="UP000289738"/>
    </source>
</evidence>
<sequence length="199" mass="21776">MLLWLLFEVLSLSFISAAIHLLGTAQPQVAVSNVIVVAAFGGGAKIPSVGLGTFQAENSGALAKILNSTCMNELIRESAEIWWIPNKGYEGKEETELYFLCTYVIILVHAAMEGLENMAFVANAVSLLTYFFGFMYFSLTKSATTLTNFMETAFLLSLVGGFINDTCLSRFKTCVIFASMELLVSTTSTYQLYHILLAS</sequence>
<keyword evidence="1" id="KW-0472">Membrane</keyword>
<evidence type="ECO:0000313" key="3">
    <source>
        <dbReference type="EMBL" id="RYR49016.1"/>
    </source>
</evidence>
<proteinExistence type="predicted"/>
<feature type="signal peptide" evidence="2">
    <location>
        <begin position="1"/>
        <end position="17"/>
    </location>
</feature>
<keyword evidence="4" id="KW-1185">Reference proteome</keyword>
<keyword evidence="1" id="KW-0812">Transmembrane</keyword>
<dbReference type="Gene3D" id="1.20.1250.20">
    <property type="entry name" value="MFS general substrate transporter like domains"/>
    <property type="match status" value="1"/>
</dbReference>
<keyword evidence="1" id="KW-1133">Transmembrane helix</keyword>
<dbReference type="InterPro" id="IPR036259">
    <property type="entry name" value="MFS_trans_sf"/>
</dbReference>
<dbReference type="AlphaFoldDB" id="A0A445CDI3"/>
<organism evidence="3 4">
    <name type="scientific">Arachis hypogaea</name>
    <name type="common">Peanut</name>
    <dbReference type="NCBI Taxonomy" id="3818"/>
    <lineage>
        <taxon>Eukaryota</taxon>
        <taxon>Viridiplantae</taxon>
        <taxon>Streptophyta</taxon>
        <taxon>Embryophyta</taxon>
        <taxon>Tracheophyta</taxon>
        <taxon>Spermatophyta</taxon>
        <taxon>Magnoliopsida</taxon>
        <taxon>eudicotyledons</taxon>
        <taxon>Gunneridae</taxon>
        <taxon>Pentapetalae</taxon>
        <taxon>rosids</taxon>
        <taxon>fabids</taxon>
        <taxon>Fabales</taxon>
        <taxon>Fabaceae</taxon>
        <taxon>Papilionoideae</taxon>
        <taxon>50 kb inversion clade</taxon>
        <taxon>dalbergioids sensu lato</taxon>
        <taxon>Dalbergieae</taxon>
        <taxon>Pterocarpus clade</taxon>
        <taxon>Arachis</taxon>
    </lineage>
</organism>
<protein>
    <submittedName>
        <fullName evidence="3">Uncharacterized protein</fullName>
    </submittedName>
</protein>
<feature type="chain" id="PRO_5019062099" evidence="2">
    <location>
        <begin position="18"/>
        <end position="199"/>
    </location>
</feature>
<reference evidence="3 4" key="1">
    <citation type="submission" date="2019-01" db="EMBL/GenBank/DDBJ databases">
        <title>Sequencing of cultivated peanut Arachis hypogaea provides insights into genome evolution and oil improvement.</title>
        <authorList>
            <person name="Chen X."/>
        </authorList>
    </citation>
    <scope>NUCLEOTIDE SEQUENCE [LARGE SCALE GENOMIC DNA]</scope>
    <source>
        <strain evidence="4">cv. Fuhuasheng</strain>
        <tissue evidence="3">Leaves</tissue>
    </source>
</reference>
<name>A0A445CDI3_ARAHY</name>
<dbReference type="Proteomes" id="UP000289738">
    <property type="component" value="Chromosome A07"/>
</dbReference>
<evidence type="ECO:0000256" key="2">
    <source>
        <dbReference type="SAM" id="SignalP"/>
    </source>
</evidence>
<gene>
    <name evidence="3" type="ORF">Ahy_A07g035293</name>
</gene>
<dbReference type="EMBL" id="SDMP01000007">
    <property type="protein sequence ID" value="RYR49016.1"/>
    <property type="molecule type" value="Genomic_DNA"/>
</dbReference>
<evidence type="ECO:0000256" key="1">
    <source>
        <dbReference type="SAM" id="Phobius"/>
    </source>
</evidence>
<keyword evidence="2" id="KW-0732">Signal</keyword>